<dbReference type="InterPro" id="IPR035451">
    <property type="entry name" value="Ada-like_dom_sf"/>
</dbReference>
<dbReference type="Gene3D" id="3.40.10.10">
    <property type="entry name" value="DNA Methylphosphotriester Repair Domain"/>
    <property type="match status" value="1"/>
</dbReference>
<dbReference type="InterPro" id="IPR004026">
    <property type="entry name" value="Ada_DNA_repair_Zn-bd"/>
</dbReference>
<keyword evidence="6" id="KW-0862">Zinc</keyword>
<dbReference type="Gene3D" id="1.10.10.60">
    <property type="entry name" value="Homeodomain-like"/>
    <property type="match status" value="2"/>
</dbReference>
<dbReference type="Pfam" id="PF02805">
    <property type="entry name" value="Ada_Zn_binding"/>
    <property type="match status" value="1"/>
</dbReference>
<dbReference type="GO" id="GO:0006307">
    <property type="term" value="P:DNA alkylation repair"/>
    <property type="evidence" value="ECO:0007669"/>
    <property type="project" value="UniProtKB-ARBA"/>
</dbReference>
<evidence type="ECO:0000256" key="4">
    <source>
        <dbReference type="ARBA" id="ARBA00022723"/>
    </source>
</evidence>
<evidence type="ECO:0000256" key="6">
    <source>
        <dbReference type="ARBA" id="ARBA00022833"/>
    </source>
</evidence>
<evidence type="ECO:0000256" key="1">
    <source>
        <dbReference type="ARBA" id="ARBA00001947"/>
    </source>
</evidence>
<dbReference type="InterPro" id="IPR009057">
    <property type="entry name" value="Homeodomain-like_sf"/>
</dbReference>
<dbReference type="GO" id="GO:0032259">
    <property type="term" value="P:methylation"/>
    <property type="evidence" value="ECO:0007669"/>
    <property type="project" value="UniProtKB-KW"/>
</dbReference>
<evidence type="ECO:0000256" key="2">
    <source>
        <dbReference type="ARBA" id="ARBA00022603"/>
    </source>
</evidence>
<dbReference type="InterPro" id="IPR010316">
    <property type="entry name" value="AlkA_N"/>
</dbReference>
<keyword evidence="7" id="KW-0805">Transcription regulation</keyword>
<dbReference type="SUPFAM" id="SSF46689">
    <property type="entry name" value="Homeodomain-like"/>
    <property type="match status" value="2"/>
</dbReference>
<evidence type="ECO:0000256" key="11">
    <source>
        <dbReference type="ARBA" id="ARBA00023204"/>
    </source>
</evidence>
<dbReference type="FunFam" id="3.40.10.10:FF:000001">
    <property type="entry name" value="DNA-3-methyladenine glycosylase 2"/>
    <property type="match status" value="1"/>
</dbReference>
<feature type="domain" description="HTH araC/xylS-type" evidence="12">
    <location>
        <begin position="87"/>
        <end position="185"/>
    </location>
</feature>
<organism evidence="13 14">
    <name type="scientific">Paraburkholderia acidicola</name>
    <dbReference type="NCBI Taxonomy" id="1912599"/>
    <lineage>
        <taxon>Bacteria</taxon>
        <taxon>Pseudomonadati</taxon>
        <taxon>Pseudomonadota</taxon>
        <taxon>Betaproteobacteria</taxon>
        <taxon>Burkholderiales</taxon>
        <taxon>Burkholderiaceae</taxon>
        <taxon>Paraburkholderia</taxon>
    </lineage>
</organism>
<dbReference type="OrthoDB" id="9811249at2"/>
<dbReference type="PANTHER" id="PTHR43280:SF2">
    <property type="entry name" value="HTH-TYPE TRANSCRIPTIONAL REGULATOR EXSA"/>
    <property type="match status" value="1"/>
</dbReference>
<comment type="caution">
    <text evidence="13">The sequence shown here is derived from an EMBL/GenBank/DDBJ whole genome shotgun (WGS) entry which is preliminary data.</text>
</comment>
<dbReference type="GO" id="GO:0008270">
    <property type="term" value="F:zinc ion binding"/>
    <property type="evidence" value="ECO:0007669"/>
    <property type="project" value="InterPro"/>
</dbReference>
<sequence length="477" mass="52113">MTFDRDSCYEAMLARDRRFDGWFFVAVTSTGIYCRPICPVRSPKLANCRFYANAAAAEHAGFRPCLRCRPELAPGHGLLDVSRRLAQAAAALIGAGFLNDANLSELAARVGVSTRHLRRIFEAEFGVSPIDYAQTQRLLMAKRLLADTTLPAAQVALTAGFGSVRRFNDLFSRRYGFSPARVRKHAPDAARAAADTLTLDLLYRPPFAWDALLYSLTSQAIGGVERVTHDSYTRAIEVPHDGARVTGWLRADHLPQRLALRITLSSSLTPVVPSLLAQVRRFFDLDCRPDLIDARLGALAAALPGMRVPGAFDGFETGVRAIALRHWPRADAHAWLQRIADAFGTPVAQAPDGLRTAFPSAHALAGVSIHTLRATGLPPRGVTCLLKLADEVTQQRVFLEPFTPLDETLAHLRDVIGLDEWSVQYVAMRALGWPNAYPLGDPLISQPSPDDGACWAPWRAYAAQHFAYAAGQEASAA</sequence>
<dbReference type="Gene3D" id="3.30.310.20">
    <property type="entry name" value="DNA-3-methyladenine glycosylase AlkA, N-terminal domain"/>
    <property type="match status" value="1"/>
</dbReference>
<dbReference type="RefSeq" id="WP_096725446.1">
    <property type="nucleotide sequence ID" value="NZ_MTZV01000006.1"/>
</dbReference>
<gene>
    <name evidence="13" type="ORF">BWP39_27935</name>
</gene>
<dbReference type="PROSITE" id="PS01124">
    <property type="entry name" value="HTH_ARAC_FAMILY_2"/>
    <property type="match status" value="1"/>
</dbReference>
<keyword evidence="4" id="KW-0479">Metal-binding</keyword>
<accession>A0A2A4ET83</accession>
<evidence type="ECO:0000256" key="3">
    <source>
        <dbReference type="ARBA" id="ARBA00022679"/>
    </source>
</evidence>
<dbReference type="SUPFAM" id="SSF55945">
    <property type="entry name" value="TATA-box binding protein-like"/>
    <property type="match status" value="1"/>
</dbReference>
<dbReference type="Gene3D" id="1.10.340.30">
    <property type="entry name" value="Hypothetical protein, domain 2"/>
    <property type="match status" value="1"/>
</dbReference>
<dbReference type="SMART" id="SM01009">
    <property type="entry name" value="AlkA_N"/>
    <property type="match status" value="1"/>
</dbReference>
<dbReference type="InterPro" id="IPR011257">
    <property type="entry name" value="DNA_glycosylase"/>
</dbReference>
<dbReference type="InterPro" id="IPR018062">
    <property type="entry name" value="HTH_AraC-typ_CS"/>
</dbReference>
<dbReference type="InterPro" id="IPR018060">
    <property type="entry name" value="HTH_AraC"/>
</dbReference>
<protein>
    <submittedName>
        <fullName evidence="13">Adenosine deaminase</fullName>
    </submittedName>
</protein>
<evidence type="ECO:0000256" key="7">
    <source>
        <dbReference type="ARBA" id="ARBA00023015"/>
    </source>
</evidence>
<dbReference type="InterPro" id="IPR037046">
    <property type="entry name" value="AlkA_N_sf"/>
</dbReference>
<dbReference type="SMART" id="SM00342">
    <property type="entry name" value="HTH_ARAC"/>
    <property type="match status" value="1"/>
</dbReference>
<evidence type="ECO:0000259" key="12">
    <source>
        <dbReference type="PROSITE" id="PS01124"/>
    </source>
</evidence>
<evidence type="ECO:0000313" key="14">
    <source>
        <dbReference type="Proteomes" id="UP000218022"/>
    </source>
</evidence>
<dbReference type="GO" id="GO:0008168">
    <property type="term" value="F:methyltransferase activity"/>
    <property type="evidence" value="ECO:0007669"/>
    <property type="project" value="UniProtKB-KW"/>
</dbReference>
<keyword evidence="8" id="KW-0238">DNA-binding</keyword>
<dbReference type="Pfam" id="PF06029">
    <property type="entry name" value="AlkA_N"/>
    <property type="match status" value="1"/>
</dbReference>
<dbReference type="SUPFAM" id="SSF48150">
    <property type="entry name" value="DNA-glycosylase"/>
    <property type="match status" value="1"/>
</dbReference>
<dbReference type="Proteomes" id="UP000218022">
    <property type="component" value="Unassembled WGS sequence"/>
</dbReference>
<dbReference type="AlphaFoldDB" id="A0A2A4ET83"/>
<keyword evidence="3" id="KW-0808">Transferase</keyword>
<keyword evidence="5" id="KW-0227">DNA damage</keyword>
<dbReference type="SUPFAM" id="SSF57884">
    <property type="entry name" value="Ada DNA repair protein, N-terminal domain (N-Ada 10)"/>
    <property type="match status" value="1"/>
</dbReference>
<evidence type="ECO:0000256" key="9">
    <source>
        <dbReference type="ARBA" id="ARBA00023159"/>
    </source>
</evidence>
<evidence type="ECO:0000256" key="8">
    <source>
        <dbReference type="ARBA" id="ARBA00023125"/>
    </source>
</evidence>
<dbReference type="PROSITE" id="PS00041">
    <property type="entry name" value="HTH_ARAC_FAMILY_1"/>
    <property type="match status" value="1"/>
</dbReference>
<dbReference type="GO" id="GO:0003700">
    <property type="term" value="F:DNA-binding transcription factor activity"/>
    <property type="evidence" value="ECO:0007669"/>
    <property type="project" value="InterPro"/>
</dbReference>
<comment type="cofactor">
    <cofactor evidence="1">
        <name>Zn(2+)</name>
        <dbReference type="ChEBI" id="CHEBI:29105"/>
    </cofactor>
</comment>
<keyword evidence="2" id="KW-0489">Methyltransferase</keyword>
<evidence type="ECO:0000256" key="5">
    <source>
        <dbReference type="ARBA" id="ARBA00022763"/>
    </source>
</evidence>
<keyword evidence="11" id="KW-0234">DNA repair</keyword>
<keyword evidence="10" id="KW-0804">Transcription</keyword>
<evidence type="ECO:0000313" key="13">
    <source>
        <dbReference type="EMBL" id="PCE23514.1"/>
    </source>
</evidence>
<dbReference type="Pfam" id="PF12833">
    <property type="entry name" value="HTH_18"/>
    <property type="match status" value="1"/>
</dbReference>
<proteinExistence type="predicted"/>
<keyword evidence="9" id="KW-0010">Activator</keyword>
<dbReference type="GO" id="GO:0043565">
    <property type="term" value="F:sequence-specific DNA binding"/>
    <property type="evidence" value="ECO:0007669"/>
    <property type="project" value="InterPro"/>
</dbReference>
<evidence type="ECO:0000256" key="10">
    <source>
        <dbReference type="ARBA" id="ARBA00023163"/>
    </source>
</evidence>
<name>A0A2A4ET83_9BURK</name>
<dbReference type="EMBL" id="MTZV01000006">
    <property type="protein sequence ID" value="PCE23514.1"/>
    <property type="molecule type" value="Genomic_DNA"/>
</dbReference>
<reference evidence="13 14" key="1">
    <citation type="submission" date="2017-01" db="EMBL/GenBank/DDBJ databases">
        <title>Whole-Genome Shotgun Sequencing of Two beta-Proteobacterial Species in Search of the Bulgecin Biosynthetic Cluster.</title>
        <authorList>
            <person name="Horsman M.E."/>
            <person name="Marous D.R."/>
            <person name="Li R."/>
            <person name="Oliver R.A."/>
            <person name="Byun B."/>
            <person name="Emrich S.J."/>
            <person name="Boggess B."/>
            <person name="Townsend C.A."/>
            <person name="Mobashery S."/>
        </authorList>
    </citation>
    <scope>NUCLEOTIDE SEQUENCE [LARGE SCALE GENOMIC DNA]</scope>
    <source>
        <strain evidence="13 14">ATCC 31363</strain>
    </source>
</reference>
<dbReference type="PANTHER" id="PTHR43280">
    <property type="entry name" value="ARAC-FAMILY TRANSCRIPTIONAL REGULATOR"/>
    <property type="match status" value="1"/>
</dbReference>